<dbReference type="EMBL" id="JAVHNS010000020">
    <property type="protein sequence ID" value="KAK6329802.1"/>
    <property type="molecule type" value="Genomic_DNA"/>
</dbReference>
<name>A0AAV9U0M1_9PEZI</name>
<sequence>MKTLAEIQNLELSLKEETRQNSGDTNCITINLRGKRNPLSDGSWAPAATTTIRVELEEFEDENTPELAKIMMLKIHAALNDIDVAALYNPQSTEVFFLYFNENHETMTMVDIKRLGEEGTVWYVVYHEVCHTPCRILRSVGLRGEYIYRRSPNSFHIFLEAWARTRKGMETVPVLLMDDLMDGIFLPTWKAVWESRGKTLGRDNGKRYSTVVSTVYVFGMDAW</sequence>
<proteinExistence type="predicted"/>
<evidence type="ECO:0000313" key="2">
    <source>
        <dbReference type="Proteomes" id="UP001373714"/>
    </source>
</evidence>
<dbReference type="AlphaFoldDB" id="A0AAV9U0M1"/>
<accession>A0AAV9U0M1</accession>
<reference evidence="1 2" key="1">
    <citation type="submission" date="2019-10" db="EMBL/GenBank/DDBJ databases">
        <authorList>
            <person name="Palmer J.M."/>
        </authorList>
    </citation>
    <scope>NUCLEOTIDE SEQUENCE [LARGE SCALE GENOMIC DNA]</scope>
    <source>
        <strain evidence="1 2">TWF730</strain>
    </source>
</reference>
<protein>
    <submittedName>
        <fullName evidence="1">Uncharacterized protein</fullName>
    </submittedName>
</protein>
<gene>
    <name evidence="1" type="ORF">TWF730_006101</name>
</gene>
<organism evidence="1 2">
    <name type="scientific">Orbilia blumenaviensis</name>
    <dbReference type="NCBI Taxonomy" id="1796055"/>
    <lineage>
        <taxon>Eukaryota</taxon>
        <taxon>Fungi</taxon>
        <taxon>Dikarya</taxon>
        <taxon>Ascomycota</taxon>
        <taxon>Pezizomycotina</taxon>
        <taxon>Orbiliomycetes</taxon>
        <taxon>Orbiliales</taxon>
        <taxon>Orbiliaceae</taxon>
        <taxon>Orbilia</taxon>
    </lineage>
</organism>
<comment type="caution">
    <text evidence="1">The sequence shown here is derived from an EMBL/GenBank/DDBJ whole genome shotgun (WGS) entry which is preliminary data.</text>
</comment>
<evidence type="ECO:0000313" key="1">
    <source>
        <dbReference type="EMBL" id="KAK6329802.1"/>
    </source>
</evidence>
<keyword evidence="2" id="KW-1185">Reference proteome</keyword>
<dbReference type="Proteomes" id="UP001373714">
    <property type="component" value="Unassembled WGS sequence"/>
</dbReference>